<dbReference type="InterPro" id="IPR029063">
    <property type="entry name" value="SAM-dependent_MTases_sf"/>
</dbReference>
<dbReference type="GO" id="GO:0016645">
    <property type="term" value="F:oxidoreductase activity, acting on the CH-NH group of donors"/>
    <property type="evidence" value="ECO:0007669"/>
    <property type="project" value="InterPro"/>
</dbReference>
<dbReference type="GO" id="GO:0004808">
    <property type="term" value="F:tRNA (5-methylaminomethyl-2-thiouridylate)(34)-methyltransferase activity"/>
    <property type="evidence" value="ECO:0007669"/>
    <property type="project" value="InterPro"/>
</dbReference>
<dbReference type="InterPro" id="IPR047785">
    <property type="entry name" value="tRNA_MNMC2"/>
</dbReference>
<feature type="domain" description="MnmC-like methyltransferase" evidence="1">
    <location>
        <begin position="104"/>
        <end position="224"/>
    </location>
</feature>
<dbReference type="AlphaFoldDB" id="A0A1U9YYG2"/>
<dbReference type="InterPro" id="IPR008471">
    <property type="entry name" value="MnmC-like_methylTransf"/>
</dbReference>
<dbReference type="PANTHER" id="PTHR39963">
    <property type="entry name" value="SLL0983 PROTEIN"/>
    <property type="match status" value="1"/>
</dbReference>
<organism evidence="2 3">
    <name type="scientific">Martelella mediterranea DSM 17316</name>
    <dbReference type="NCBI Taxonomy" id="1122214"/>
    <lineage>
        <taxon>Bacteria</taxon>
        <taxon>Pseudomonadati</taxon>
        <taxon>Pseudomonadota</taxon>
        <taxon>Alphaproteobacteria</taxon>
        <taxon>Hyphomicrobiales</taxon>
        <taxon>Aurantimonadaceae</taxon>
        <taxon>Martelella</taxon>
    </lineage>
</organism>
<dbReference type="PANTHER" id="PTHR39963:SF1">
    <property type="entry name" value="MNMC-LIKE METHYLTRANSFERASE DOMAIN-CONTAINING PROTEIN"/>
    <property type="match status" value="1"/>
</dbReference>
<dbReference type="RefSeq" id="WP_018066121.1">
    <property type="nucleotide sequence ID" value="NZ_AQWH01000019.1"/>
</dbReference>
<evidence type="ECO:0000313" key="3">
    <source>
        <dbReference type="Proteomes" id="UP000191135"/>
    </source>
</evidence>
<dbReference type="SUPFAM" id="SSF53335">
    <property type="entry name" value="S-adenosyl-L-methionine-dependent methyltransferases"/>
    <property type="match status" value="1"/>
</dbReference>
<protein>
    <submittedName>
        <fullName evidence="2">tRNA 5-methylaminomethyl-2-thiouridine biosynthesis bifunctional protein MnmC</fullName>
    </submittedName>
</protein>
<gene>
    <name evidence="2" type="primary">mnmC</name>
    <name evidence="2" type="ORF">Mame_01108</name>
</gene>
<accession>A0A1U9YYG2</accession>
<dbReference type="Pfam" id="PF05430">
    <property type="entry name" value="Methyltransf_30"/>
    <property type="match status" value="1"/>
</dbReference>
<evidence type="ECO:0000259" key="1">
    <source>
        <dbReference type="Pfam" id="PF05430"/>
    </source>
</evidence>
<keyword evidence="3" id="KW-1185">Reference proteome</keyword>
<dbReference type="EMBL" id="CP020330">
    <property type="protein sequence ID" value="AQZ50479.1"/>
    <property type="molecule type" value="Genomic_DNA"/>
</dbReference>
<proteinExistence type="predicted"/>
<evidence type="ECO:0000313" key="2">
    <source>
        <dbReference type="EMBL" id="AQZ50479.1"/>
    </source>
</evidence>
<sequence>MAITWDDGDRPFSEAFQDHYFSKADGRAECGHVFIDANRLGERWQAGGPFRIGELGFGTGLNFCETFRRWKTLRPPDGHLSFTAFELFPLGKADIDRILSHWPEIAAERAALTAHWPERAEGVITIDADPQTRLTVICADALKALTALPDRYDAWYLDGFAPSRNPDMWSQDLMRAVFDHTAPGGTFGTYAAAGFVRRNLQAAGFTVERRPGFAGKREMLAGSRPAGR</sequence>
<dbReference type="KEGG" id="mmed:Mame_01108"/>
<dbReference type="STRING" id="1122214.Mame_01108"/>
<dbReference type="Gene3D" id="3.40.50.150">
    <property type="entry name" value="Vaccinia Virus protein VP39"/>
    <property type="match status" value="1"/>
</dbReference>
<reference evidence="2 3" key="1">
    <citation type="submission" date="2017-03" db="EMBL/GenBank/DDBJ databases">
        <title>Foreign affairs: Plasmid Transfer between Roseobacters and Rhizobia.</title>
        <authorList>
            <person name="Bartling P."/>
            <person name="Bunk B."/>
            <person name="Overmann J."/>
            <person name="Brinkmann H."/>
            <person name="Petersen J."/>
        </authorList>
    </citation>
    <scope>NUCLEOTIDE SEQUENCE [LARGE SCALE GENOMIC DNA]</scope>
    <source>
        <strain evidence="2 3">MACL11</strain>
    </source>
</reference>
<dbReference type="OrthoDB" id="9786494at2"/>
<dbReference type="NCBIfam" id="NF033855">
    <property type="entry name" value="tRNA_MNMC2"/>
    <property type="match status" value="1"/>
</dbReference>
<dbReference type="eggNOG" id="COG4121">
    <property type="taxonomic scope" value="Bacteria"/>
</dbReference>
<name>A0A1U9YYG2_9HYPH</name>
<dbReference type="Proteomes" id="UP000191135">
    <property type="component" value="Chromosome"/>
</dbReference>